<organism evidence="1 2">
    <name type="scientific">Klebsiella pneumoniae</name>
    <dbReference type="NCBI Taxonomy" id="573"/>
    <lineage>
        <taxon>Bacteria</taxon>
        <taxon>Pseudomonadati</taxon>
        <taxon>Pseudomonadota</taxon>
        <taxon>Gammaproteobacteria</taxon>
        <taxon>Enterobacterales</taxon>
        <taxon>Enterobacteriaceae</taxon>
        <taxon>Klebsiella/Raoultella group</taxon>
        <taxon>Klebsiella</taxon>
        <taxon>Klebsiella pneumoniae complex</taxon>
    </lineage>
</organism>
<name>A0A378AUC7_KLEPN</name>
<accession>A0A378AUC7</accession>
<dbReference type="Proteomes" id="UP000255192">
    <property type="component" value="Unassembled WGS sequence"/>
</dbReference>
<evidence type="ECO:0000313" key="2">
    <source>
        <dbReference type="Proteomes" id="UP000255192"/>
    </source>
</evidence>
<evidence type="ECO:0000313" key="1">
    <source>
        <dbReference type="EMBL" id="STV21655.1"/>
    </source>
</evidence>
<sequence>MLRHRFPLVSLHGFRQAQKFALEMVEGIFAVIQRPPISKRIFGIKQDGIQGAGDSEDPRQTNGSQRLESIGILNYFRLQRARWDRRAEAVRLDGMADRRVTIRRKISKGRLQNGEGFLGGHHRGSTSLRMIFWQADDVMKIAGREEYQPVDFLPAAS</sequence>
<dbReference type="EMBL" id="UGMD01000002">
    <property type="protein sequence ID" value="STV21655.1"/>
    <property type="molecule type" value="Genomic_DNA"/>
</dbReference>
<gene>
    <name evidence="1" type="ORF">NCTC204_04583</name>
</gene>
<dbReference type="AlphaFoldDB" id="A0A378AUC7"/>
<reference evidence="1 2" key="1">
    <citation type="submission" date="2018-06" db="EMBL/GenBank/DDBJ databases">
        <authorList>
            <consortium name="Pathogen Informatics"/>
            <person name="Doyle S."/>
        </authorList>
    </citation>
    <scope>NUCLEOTIDE SEQUENCE [LARGE SCALE GENOMIC DNA]</scope>
    <source>
        <strain evidence="1 2">NCTC204</strain>
    </source>
</reference>
<protein>
    <submittedName>
        <fullName evidence="1">Uncharacterized protein</fullName>
    </submittedName>
</protein>
<proteinExistence type="predicted"/>